<reference evidence="1" key="1">
    <citation type="submission" date="2013-12" db="EMBL/GenBank/DDBJ databases">
        <title>A Varibaculum cambriense genome reconstructed from a premature infant gut community with otherwise low bacterial novelty that shifts toward anaerobic metabolism during the third week of life.</title>
        <authorList>
            <person name="Brown C.T."/>
            <person name="Sharon I."/>
            <person name="Thomas B.C."/>
            <person name="Castelle C.J."/>
            <person name="Morowitz M.J."/>
            <person name="Banfield J.F."/>
        </authorList>
    </citation>
    <scope>NUCLEOTIDE SEQUENCE</scope>
</reference>
<dbReference type="AlphaFoldDB" id="W1Y6G2"/>
<comment type="caution">
    <text evidence="1">The sequence shown here is derived from an EMBL/GenBank/DDBJ whole genome shotgun (WGS) entry which is preliminary data.</text>
</comment>
<sequence length="78" mass="9322">FIDDINDEKLMEFLKQNILVVKYIYKKISVDNIKNAIKEAISKEDIDEKYIRDFLNCSIIDRNSNEINLDKIMFIYLS</sequence>
<protein>
    <submittedName>
        <fullName evidence="1">Uncharacterized protein</fullName>
    </submittedName>
</protein>
<proteinExistence type="predicted"/>
<accession>W1Y6G2</accession>
<dbReference type="EMBL" id="AZMM01009014">
    <property type="protein sequence ID" value="ETJ36729.1"/>
    <property type="molecule type" value="Genomic_DNA"/>
</dbReference>
<evidence type="ECO:0000313" key="1">
    <source>
        <dbReference type="EMBL" id="ETJ36729.1"/>
    </source>
</evidence>
<organism evidence="1">
    <name type="scientific">human gut metagenome</name>
    <dbReference type="NCBI Taxonomy" id="408170"/>
    <lineage>
        <taxon>unclassified sequences</taxon>
        <taxon>metagenomes</taxon>
        <taxon>organismal metagenomes</taxon>
    </lineage>
</organism>
<gene>
    <name evidence="1" type="ORF">Q604_UNBC09014G0001</name>
</gene>
<name>W1Y6G2_9ZZZZ</name>
<feature type="non-terminal residue" evidence="1">
    <location>
        <position position="78"/>
    </location>
</feature>
<feature type="non-terminal residue" evidence="1">
    <location>
        <position position="1"/>
    </location>
</feature>